<feature type="transmembrane region" description="Helical" evidence="1">
    <location>
        <begin position="31"/>
        <end position="51"/>
    </location>
</feature>
<dbReference type="AlphaFoldDB" id="A0A543CRY0"/>
<comment type="caution">
    <text evidence="2">The sequence shown here is derived from an EMBL/GenBank/DDBJ whole genome shotgun (WGS) entry which is preliminary data.</text>
</comment>
<dbReference type="RefSeq" id="WP_141958997.1">
    <property type="nucleotide sequence ID" value="NZ_VFOZ01000001.1"/>
</dbReference>
<reference evidence="2 3" key="1">
    <citation type="submission" date="2019-06" db="EMBL/GenBank/DDBJ databases">
        <title>Sequencing the genomes of 1000 actinobacteria strains.</title>
        <authorList>
            <person name="Klenk H.-P."/>
        </authorList>
    </citation>
    <scope>NUCLEOTIDE SEQUENCE [LARGE SCALE GENOMIC DNA]</scope>
    <source>
        <strain evidence="2 3">DSM 102200</strain>
    </source>
</reference>
<keyword evidence="1" id="KW-0472">Membrane</keyword>
<keyword evidence="3" id="KW-1185">Reference proteome</keyword>
<protein>
    <recommendedName>
        <fullName evidence="4">Holin</fullName>
    </recommendedName>
</protein>
<evidence type="ECO:0000256" key="1">
    <source>
        <dbReference type="SAM" id="Phobius"/>
    </source>
</evidence>
<proteinExistence type="predicted"/>
<evidence type="ECO:0008006" key="4">
    <source>
        <dbReference type="Google" id="ProtNLM"/>
    </source>
</evidence>
<gene>
    <name evidence="2" type="ORF">FB559_5573</name>
</gene>
<keyword evidence="1" id="KW-0812">Transmembrane</keyword>
<keyword evidence="1" id="KW-1133">Transmembrane helix</keyword>
<feature type="transmembrane region" description="Helical" evidence="1">
    <location>
        <begin position="7"/>
        <end position="25"/>
    </location>
</feature>
<organism evidence="2 3">
    <name type="scientific">Actinoallomurus bryophytorum</name>
    <dbReference type="NCBI Taxonomy" id="1490222"/>
    <lineage>
        <taxon>Bacteria</taxon>
        <taxon>Bacillati</taxon>
        <taxon>Actinomycetota</taxon>
        <taxon>Actinomycetes</taxon>
        <taxon>Streptosporangiales</taxon>
        <taxon>Thermomonosporaceae</taxon>
        <taxon>Actinoallomurus</taxon>
    </lineage>
</organism>
<evidence type="ECO:0000313" key="3">
    <source>
        <dbReference type="Proteomes" id="UP000316096"/>
    </source>
</evidence>
<evidence type="ECO:0000313" key="2">
    <source>
        <dbReference type="EMBL" id="TQL99872.1"/>
    </source>
</evidence>
<name>A0A543CRY0_9ACTN</name>
<dbReference type="Proteomes" id="UP000316096">
    <property type="component" value="Unassembled WGS sequence"/>
</dbReference>
<dbReference type="EMBL" id="VFOZ01000001">
    <property type="protein sequence ID" value="TQL99872.1"/>
    <property type="molecule type" value="Genomic_DNA"/>
</dbReference>
<sequence>MLPEKKVTAATLAGAIATILVWVLHLTGVDIPSEVAAAITTVLAAVAGYMAPHTHRPDLEKPAPEASVAR</sequence>
<accession>A0A543CRY0</accession>